<feature type="transmembrane region" description="Helical" evidence="8">
    <location>
        <begin position="142"/>
        <end position="164"/>
    </location>
</feature>
<evidence type="ECO:0000313" key="11">
    <source>
        <dbReference type="Proteomes" id="UP000799436"/>
    </source>
</evidence>
<evidence type="ECO:0000256" key="2">
    <source>
        <dbReference type="ARBA" id="ARBA00022448"/>
    </source>
</evidence>
<dbReference type="GO" id="GO:0015171">
    <property type="term" value="F:amino acid transmembrane transporter activity"/>
    <property type="evidence" value="ECO:0007669"/>
    <property type="project" value="TreeGrafter"/>
</dbReference>
<evidence type="ECO:0000256" key="5">
    <source>
        <dbReference type="ARBA" id="ARBA00022989"/>
    </source>
</evidence>
<dbReference type="InterPro" id="IPR004840">
    <property type="entry name" value="Amino_acid_permease_CS"/>
</dbReference>
<protein>
    <recommendedName>
        <fullName evidence="9">Amino acid permease/ SLC12A domain-containing protein</fullName>
    </recommendedName>
</protein>
<evidence type="ECO:0000259" key="9">
    <source>
        <dbReference type="Pfam" id="PF00324"/>
    </source>
</evidence>
<dbReference type="Proteomes" id="UP000799436">
    <property type="component" value="Unassembled WGS sequence"/>
</dbReference>
<evidence type="ECO:0000256" key="4">
    <source>
        <dbReference type="ARBA" id="ARBA00022970"/>
    </source>
</evidence>
<evidence type="ECO:0000256" key="1">
    <source>
        <dbReference type="ARBA" id="ARBA00004141"/>
    </source>
</evidence>
<evidence type="ECO:0000256" key="8">
    <source>
        <dbReference type="SAM" id="Phobius"/>
    </source>
</evidence>
<feature type="transmembrane region" description="Helical" evidence="8">
    <location>
        <begin position="61"/>
        <end position="78"/>
    </location>
</feature>
<reference evidence="10" key="1">
    <citation type="journal article" date="2020" name="Stud. Mycol.">
        <title>101 Dothideomycetes genomes: a test case for predicting lifestyles and emergence of pathogens.</title>
        <authorList>
            <person name="Haridas S."/>
            <person name="Albert R."/>
            <person name="Binder M."/>
            <person name="Bloem J."/>
            <person name="Labutti K."/>
            <person name="Salamov A."/>
            <person name="Andreopoulos B."/>
            <person name="Baker S."/>
            <person name="Barry K."/>
            <person name="Bills G."/>
            <person name="Bluhm B."/>
            <person name="Cannon C."/>
            <person name="Castanera R."/>
            <person name="Culley D."/>
            <person name="Daum C."/>
            <person name="Ezra D."/>
            <person name="Gonzalez J."/>
            <person name="Henrissat B."/>
            <person name="Kuo A."/>
            <person name="Liang C."/>
            <person name="Lipzen A."/>
            <person name="Lutzoni F."/>
            <person name="Magnuson J."/>
            <person name="Mondo S."/>
            <person name="Nolan M."/>
            <person name="Ohm R."/>
            <person name="Pangilinan J."/>
            <person name="Park H.-J."/>
            <person name="Ramirez L."/>
            <person name="Alfaro M."/>
            <person name="Sun H."/>
            <person name="Tritt A."/>
            <person name="Yoshinaga Y."/>
            <person name="Zwiers L.-H."/>
            <person name="Turgeon B."/>
            <person name="Goodwin S."/>
            <person name="Spatafora J."/>
            <person name="Crous P."/>
            <person name="Grigoriev I."/>
        </authorList>
    </citation>
    <scope>NUCLEOTIDE SEQUENCE</scope>
    <source>
        <strain evidence="10">CBS 116005</strain>
    </source>
</reference>
<feature type="transmembrane region" description="Helical" evidence="8">
    <location>
        <begin position="36"/>
        <end position="55"/>
    </location>
</feature>
<evidence type="ECO:0000256" key="6">
    <source>
        <dbReference type="ARBA" id="ARBA00023136"/>
    </source>
</evidence>
<dbReference type="AlphaFoldDB" id="A0A6G1LI29"/>
<name>A0A6G1LI29_9PEZI</name>
<keyword evidence="3 8" id="KW-0812">Transmembrane</keyword>
<dbReference type="PANTHER" id="PTHR43341">
    <property type="entry name" value="AMINO ACID PERMEASE"/>
    <property type="match status" value="1"/>
</dbReference>
<dbReference type="PROSITE" id="PS00218">
    <property type="entry name" value="AMINO_ACID_PERMEASE_1"/>
    <property type="match status" value="1"/>
</dbReference>
<keyword evidence="4" id="KW-0029">Amino-acid transport</keyword>
<keyword evidence="5 8" id="KW-1133">Transmembrane helix</keyword>
<keyword evidence="2" id="KW-0813">Transport</keyword>
<dbReference type="Gene3D" id="1.20.1740.10">
    <property type="entry name" value="Amino acid/polyamine transporter I"/>
    <property type="match status" value="1"/>
</dbReference>
<comment type="subcellular location">
    <subcellularLocation>
        <location evidence="1">Membrane</location>
        <topology evidence="1">Multi-pass membrane protein</topology>
    </subcellularLocation>
</comment>
<dbReference type="OrthoDB" id="3900342at2759"/>
<evidence type="ECO:0000313" key="10">
    <source>
        <dbReference type="EMBL" id="KAF2772232.1"/>
    </source>
</evidence>
<dbReference type="EMBL" id="ML995816">
    <property type="protein sequence ID" value="KAF2772232.1"/>
    <property type="molecule type" value="Genomic_DNA"/>
</dbReference>
<gene>
    <name evidence="10" type="ORF">EJ03DRAFT_349023</name>
</gene>
<feature type="transmembrane region" description="Helical" evidence="8">
    <location>
        <begin position="216"/>
        <end position="238"/>
    </location>
</feature>
<feature type="region of interest" description="Disordered" evidence="7">
    <location>
        <begin position="1"/>
        <end position="24"/>
    </location>
</feature>
<organism evidence="10 11">
    <name type="scientific">Teratosphaeria nubilosa</name>
    <dbReference type="NCBI Taxonomy" id="161662"/>
    <lineage>
        <taxon>Eukaryota</taxon>
        <taxon>Fungi</taxon>
        <taxon>Dikarya</taxon>
        <taxon>Ascomycota</taxon>
        <taxon>Pezizomycotina</taxon>
        <taxon>Dothideomycetes</taxon>
        <taxon>Dothideomycetidae</taxon>
        <taxon>Mycosphaerellales</taxon>
        <taxon>Teratosphaeriaceae</taxon>
        <taxon>Teratosphaeria</taxon>
    </lineage>
</organism>
<proteinExistence type="predicted"/>
<evidence type="ECO:0000256" key="3">
    <source>
        <dbReference type="ARBA" id="ARBA00022692"/>
    </source>
</evidence>
<dbReference type="InterPro" id="IPR050524">
    <property type="entry name" value="APC_YAT"/>
</dbReference>
<sequence length="352" mass="38213">MPAWPESGDELRRFGGGAVDPESGVRRGLKNRRLSMMALAGIIGPGLLGGAGGALSNGGPASLLIGFGIIGLIAFSIMQSLGEMTTLYPGGGSFISLADRMVDKAFSVAVGWNYWIIWVCVLANEYNVVSSIFVFWSDKVPLWGYFLIFWLAFLAFQLLGVEVFGEAEFWLALAKLLGLTAYFVFAIVYASGGLIGQQHALGFRYWHNPGAFNGNGFRGVATVFAYCSTFYAGVESIAVAATEARNPGVAVPQAMKQVFWRIIFVYMGSAFFYGLTCPANADGLVNGSSKALQSPMTLAIQNAGLARRSAPHQCIHLYHLPISRQQLDLYRFPYHLIHGTIRESPSAPRLDR</sequence>
<keyword evidence="11" id="KW-1185">Reference proteome</keyword>
<feature type="domain" description="Amino acid permease/ SLC12A" evidence="9">
    <location>
        <begin position="35"/>
        <end position="305"/>
    </location>
</feature>
<feature type="transmembrane region" description="Helical" evidence="8">
    <location>
        <begin position="176"/>
        <end position="196"/>
    </location>
</feature>
<dbReference type="InterPro" id="IPR004841">
    <property type="entry name" value="AA-permease/SLC12A_dom"/>
</dbReference>
<feature type="transmembrane region" description="Helical" evidence="8">
    <location>
        <begin position="258"/>
        <end position="276"/>
    </location>
</feature>
<dbReference type="GO" id="GO:0016020">
    <property type="term" value="C:membrane"/>
    <property type="evidence" value="ECO:0007669"/>
    <property type="project" value="UniProtKB-SubCell"/>
</dbReference>
<dbReference type="PANTHER" id="PTHR43341:SF26">
    <property type="entry name" value="GENERAL AMINO ACID PERMEASE AGP3"/>
    <property type="match status" value="1"/>
</dbReference>
<evidence type="ECO:0000256" key="7">
    <source>
        <dbReference type="SAM" id="MobiDB-lite"/>
    </source>
</evidence>
<feature type="transmembrane region" description="Helical" evidence="8">
    <location>
        <begin position="114"/>
        <end position="136"/>
    </location>
</feature>
<dbReference type="Pfam" id="PF00324">
    <property type="entry name" value="AA_permease"/>
    <property type="match status" value="1"/>
</dbReference>
<accession>A0A6G1LI29</accession>
<keyword evidence="6 8" id="KW-0472">Membrane</keyword>